<accession>A0A4S2MZ03</accession>
<keyword evidence="2" id="KW-1185">Reference proteome</keyword>
<reference evidence="1 2" key="1">
    <citation type="submission" date="2019-04" db="EMBL/GenBank/DDBJ databases">
        <title>Comparative genomics and transcriptomics to analyze fruiting body development in filamentous ascomycetes.</title>
        <authorList>
            <consortium name="DOE Joint Genome Institute"/>
            <person name="Lutkenhaus R."/>
            <person name="Traeger S."/>
            <person name="Breuer J."/>
            <person name="Kuo A."/>
            <person name="Lipzen A."/>
            <person name="Pangilinan J."/>
            <person name="Dilworth D."/>
            <person name="Sandor L."/>
            <person name="Poggeler S."/>
            <person name="Barry K."/>
            <person name="Grigoriev I.V."/>
            <person name="Nowrousian M."/>
        </authorList>
    </citation>
    <scope>NUCLEOTIDE SEQUENCE [LARGE SCALE GENOMIC DNA]</scope>
    <source>
        <strain evidence="1 2">CBS 389.68</strain>
    </source>
</reference>
<name>A0A4S2MZ03_9PEZI</name>
<evidence type="ECO:0000313" key="2">
    <source>
        <dbReference type="Proteomes" id="UP000298138"/>
    </source>
</evidence>
<evidence type="ECO:0000313" key="1">
    <source>
        <dbReference type="EMBL" id="TGZ81927.1"/>
    </source>
</evidence>
<dbReference type="InParanoid" id="A0A4S2MZ03"/>
<dbReference type="OrthoDB" id="4230923at2759"/>
<sequence length="170" mass="18959">MNAALNEAKAPPHIRVQKVEVNGKGSVTAKMGPRATGIMALKYKATLVRAAGEADRAVEELKANETWHKLKLHAVRLNQYCHPETESNTPEEGLARLKEDIFNAYPEMDIPLTLKWLLHPEKLRERANTASCSMVILTLRDGKVAGRIKKEGILINVSAMSLTNYFERQA</sequence>
<gene>
    <name evidence="1" type="ORF">EX30DRAFT_348316</name>
</gene>
<protein>
    <submittedName>
        <fullName evidence="1">Uncharacterized protein</fullName>
    </submittedName>
</protein>
<proteinExistence type="predicted"/>
<organism evidence="1 2">
    <name type="scientific">Ascodesmis nigricans</name>
    <dbReference type="NCBI Taxonomy" id="341454"/>
    <lineage>
        <taxon>Eukaryota</taxon>
        <taxon>Fungi</taxon>
        <taxon>Dikarya</taxon>
        <taxon>Ascomycota</taxon>
        <taxon>Pezizomycotina</taxon>
        <taxon>Pezizomycetes</taxon>
        <taxon>Pezizales</taxon>
        <taxon>Ascodesmidaceae</taxon>
        <taxon>Ascodesmis</taxon>
    </lineage>
</organism>
<dbReference type="Proteomes" id="UP000298138">
    <property type="component" value="Unassembled WGS sequence"/>
</dbReference>
<dbReference type="AlphaFoldDB" id="A0A4S2MZ03"/>
<dbReference type="EMBL" id="ML220117">
    <property type="protein sequence ID" value="TGZ81927.1"/>
    <property type="molecule type" value="Genomic_DNA"/>
</dbReference>